<dbReference type="Gene3D" id="3.40.50.300">
    <property type="entry name" value="P-loop containing nucleotide triphosphate hydrolases"/>
    <property type="match status" value="2"/>
</dbReference>
<feature type="region of interest" description="Disordered" evidence="3">
    <location>
        <begin position="359"/>
        <end position="476"/>
    </location>
</feature>
<dbReference type="GO" id="GO:0006310">
    <property type="term" value="P:DNA recombination"/>
    <property type="evidence" value="ECO:0007669"/>
    <property type="project" value="TreeGrafter"/>
</dbReference>
<dbReference type="GO" id="GO:0009338">
    <property type="term" value="C:exodeoxyribonuclease V complex"/>
    <property type="evidence" value="ECO:0007669"/>
    <property type="project" value="TreeGrafter"/>
</dbReference>
<evidence type="ECO:0000259" key="5">
    <source>
        <dbReference type="Pfam" id="PF14490"/>
    </source>
</evidence>
<proteinExistence type="predicted"/>
<feature type="compositionally biased region" description="Acidic residues" evidence="3">
    <location>
        <begin position="402"/>
        <end position="415"/>
    </location>
</feature>
<reference evidence="6 7" key="1">
    <citation type="submission" date="2017-06" db="EMBL/GenBank/DDBJ databases">
        <authorList>
            <person name="Kim H.J."/>
            <person name="Triplett B.A."/>
        </authorList>
    </citation>
    <scope>NUCLEOTIDE SEQUENCE [LARGE SCALE GENOMIC DNA]</scope>
    <source>
        <strain evidence="6">FRACA_ARgP5</strain>
    </source>
</reference>
<dbReference type="GO" id="GO:0017116">
    <property type="term" value="F:single-stranded DNA helicase activity"/>
    <property type="evidence" value="ECO:0007669"/>
    <property type="project" value="TreeGrafter"/>
</dbReference>
<evidence type="ECO:0000259" key="4">
    <source>
        <dbReference type="Pfam" id="PF13538"/>
    </source>
</evidence>
<keyword evidence="7" id="KW-1185">Reference proteome</keyword>
<dbReference type="SUPFAM" id="SSF52540">
    <property type="entry name" value="P-loop containing nucleoside triphosphate hydrolases"/>
    <property type="match status" value="1"/>
</dbReference>
<name>A0A2I2KIQ2_9ACTN</name>
<feature type="domain" description="UvrD-like helicase C-terminal" evidence="4">
    <location>
        <begin position="789"/>
        <end position="837"/>
    </location>
</feature>
<feature type="region of interest" description="Disordered" evidence="3">
    <location>
        <begin position="868"/>
        <end position="899"/>
    </location>
</feature>
<evidence type="ECO:0000313" key="7">
    <source>
        <dbReference type="Proteomes" id="UP000234331"/>
    </source>
</evidence>
<dbReference type="Gene3D" id="1.10.10.2220">
    <property type="match status" value="1"/>
</dbReference>
<keyword evidence="2" id="KW-0067">ATP-binding</keyword>
<dbReference type="EMBL" id="FZMO01000004">
    <property type="protein sequence ID" value="SNQ45524.1"/>
    <property type="molecule type" value="Genomic_DNA"/>
</dbReference>
<dbReference type="InterPro" id="IPR027417">
    <property type="entry name" value="P-loop_NTPase"/>
</dbReference>
<dbReference type="Pfam" id="PF13538">
    <property type="entry name" value="UvrD_C_2"/>
    <property type="match status" value="1"/>
</dbReference>
<dbReference type="GO" id="GO:0005524">
    <property type="term" value="F:ATP binding"/>
    <property type="evidence" value="ECO:0007669"/>
    <property type="project" value="UniProtKB-KW"/>
</dbReference>
<dbReference type="PANTHER" id="PTHR43788:SF6">
    <property type="entry name" value="DNA HELICASE B"/>
    <property type="match status" value="1"/>
</dbReference>
<dbReference type="Gene3D" id="2.30.30.940">
    <property type="match status" value="1"/>
</dbReference>
<gene>
    <name evidence="6" type="ORF">FRACA_1010002</name>
</gene>
<feature type="compositionally biased region" description="Gly residues" evidence="3">
    <location>
        <begin position="443"/>
        <end position="455"/>
    </location>
</feature>
<evidence type="ECO:0000256" key="1">
    <source>
        <dbReference type="ARBA" id="ARBA00022741"/>
    </source>
</evidence>
<feature type="compositionally biased region" description="Acidic residues" evidence="3">
    <location>
        <begin position="870"/>
        <end position="887"/>
    </location>
</feature>
<sequence>MASAVCRQRSSGLETIAASGTDASLPASADACARPRSSRPTPGVQPSRIVPVTAVRPWRTSSTVVTRPPLPGCVAPAGAEPASPLRRHHATQRASPGGRRCVVTLPGMPDAYPTSPGVGPDPVGPGTDSPPPPTAGDDADGGGAPPDPAAVFAAFCEAALWPGLGRTTAARLPAAGITLPEHVDVGRLGMVEGVTGPRARRLADSFRAAAGTYAVVELLRAADLPARLARAATERLGPGAADALRADPWMLLVAADAEIGQADRFARHRGLRRDDARRGPAVLTHLLTRAASRSGDTAGPFDAVLRAAAREGVADPRAALDTALDDGRIIAVGDRIALERYAMAEQSIADGIERLTATAEPLRAGAPRARRRPDHDDEADTDSSPGDGPAAAAPPPPTALLFDDEDDPDSDDSDAEGGGGGDRTGGGDPDGAGTGTGAEHARGTGGTGSGVGGTTADGSGDAGVTEDGAGADDPVAGLDGTQLAAAHAALACGVSVLTGGPGTGKSRTVAAVVRLAWAADAEVALAAPTGRAAKRLEELCGAPASTLHRLLGAQGRGGGFARGEHNPIDADLVVVDEASMLDAELAAALLDACADGTHLMFVGDPAQLPSIGPGQVLTDLLESGEVPVTELRRLYRQVDGGAIAMMAAAVRGGELPPPPPGPDREVVVVPASSSGEAAHRAVQLVTDSIPRALGIPAADIQVVTPVHAGPAGTGALNAALKRVLNPGSGAMSGFDVGDRVVATANHIDVGFANGEIGTVVAAGERGAVRVAFPGGVVEVPTGLFGDLRHGWAVTVHRAQGSEWPAVIAVFPPEAGRMLTRPLIYTALTRAARHLSIVAVNGPAVRHAVRNTGGRRRLTSLASLLAGQEAGELDEDLDDGIDDGTDDGTADRTPTLPAAT</sequence>
<dbReference type="PANTHER" id="PTHR43788">
    <property type="entry name" value="DNA2/NAM7 HELICASE FAMILY MEMBER"/>
    <property type="match status" value="1"/>
</dbReference>
<protein>
    <submittedName>
        <fullName evidence="6">UvrD-like helicase C-terminal domain/Helix-hairpin-helix containing domain/AAA domain</fullName>
        <ecNumber evidence="6">3.1.11.5</ecNumber>
    </submittedName>
</protein>
<dbReference type="CDD" id="cd17933">
    <property type="entry name" value="DEXSc_RecD-like"/>
    <property type="match status" value="1"/>
</dbReference>
<dbReference type="InterPro" id="IPR050534">
    <property type="entry name" value="Coronavir_polyprotein_1ab"/>
</dbReference>
<evidence type="ECO:0000256" key="2">
    <source>
        <dbReference type="ARBA" id="ARBA00022840"/>
    </source>
</evidence>
<keyword evidence="1" id="KW-0547">Nucleotide-binding</keyword>
<feature type="domain" description="ATP-dependent RecD2 DNA helicase-like helix-hairpin-helix" evidence="5">
    <location>
        <begin position="211"/>
        <end position="297"/>
    </location>
</feature>
<feature type="compositionally biased region" description="Low complexity" evidence="3">
    <location>
        <begin position="456"/>
        <end position="465"/>
    </location>
</feature>
<feature type="compositionally biased region" description="Gly residues" evidence="3">
    <location>
        <begin position="416"/>
        <end position="436"/>
    </location>
</feature>
<organism evidence="6 7">
    <name type="scientific">Frankia canadensis</name>
    <dbReference type="NCBI Taxonomy" id="1836972"/>
    <lineage>
        <taxon>Bacteria</taxon>
        <taxon>Bacillati</taxon>
        <taxon>Actinomycetota</taxon>
        <taxon>Actinomycetes</taxon>
        <taxon>Frankiales</taxon>
        <taxon>Frankiaceae</taxon>
        <taxon>Frankia</taxon>
    </lineage>
</organism>
<dbReference type="InterPro" id="IPR029493">
    <property type="entry name" value="RecD2-like_HHH"/>
</dbReference>
<evidence type="ECO:0000313" key="6">
    <source>
        <dbReference type="EMBL" id="SNQ45524.1"/>
    </source>
</evidence>
<keyword evidence="6" id="KW-0378">Hydrolase</keyword>
<dbReference type="Proteomes" id="UP000234331">
    <property type="component" value="Unassembled WGS sequence"/>
</dbReference>
<evidence type="ECO:0000256" key="3">
    <source>
        <dbReference type="SAM" id="MobiDB-lite"/>
    </source>
</evidence>
<dbReference type="Pfam" id="PF14490">
    <property type="entry name" value="HHH_RecD2"/>
    <property type="match status" value="1"/>
</dbReference>
<dbReference type="EC" id="3.1.11.5" evidence="6"/>
<dbReference type="Pfam" id="PF13604">
    <property type="entry name" value="AAA_30"/>
    <property type="match status" value="1"/>
</dbReference>
<dbReference type="AlphaFoldDB" id="A0A2I2KIQ2"/>
<feature type="compositionally biased region" description="Low complexity" evidence="3">
    <location>
        <begin position="113"/>
        <end position="127"/>
    </location>
</feature>
<keyword evidence="6" id="KW-0347">Helicase</keyword>
<accession>A0A2I2KIQ2</accession>
<dbReference type="CDD" id="cd18809">
    <property type="entry name" value="SF1_C_RecD"/>
    <property type="match status" value="1"/>
</dbReference>
<dbReference type="InterPro" id="IPR027785">
    <property type="entry name" value="UvrD-like_helicase_C"/>
</dbReference>
<feature type="region of interest" description="Disordered" evidence="3">
    <location>
        <begin position="1"/>
        <end position="148"/>
    </location>
</feature>
<dbReference type="GO" id="GO:0008854">
    <property type="term" value="F:exodeoxyribonuclease V activity"/>
    <property type="evidence" value="ECO:0007669"/>
    <property type="project" value="UniProtKB-EC"/>
</dbReference>